<dbReference type="OMA" id="GERQCAS"/>
<evidence type="ECO:0000256" key="1">
    <source>
        <dbReference type="ARBA" id="ARBA00008314"/>
    </source>
</evidence>
<feature type="domain" description="Myosin motor" evidence="9">
    <location>
        <begin position="67"/>
        <end position="168"/>
    </location>
</feature>
<protein>
    <recommendedName>
        <fullName evidence="9">Myosin motor domain-containing protein</fullName>
    </recommendedName>
</protein>
<dbReference type="InterPro" id="IPR027417">
    <property type="entry name" value="P-loop_NTPase"/>
</dbReference>
<dbReference type="GO" id="GO:0016459">
    <property type="term" value="C:myosin complex"/>
    <property type="evidence" value="ECO:0007669"/>
    <property type="project" value="UniProtKB-KW"/>
</dbReference>
<keyword evidence="2" id="KW-0547">Nucleotide-binding</keyword>
<dbReference type="GO" id="GO:0005737">
    <property type="term" value="C:cytoplasm"/>
    <property type="evidence" value="ECO:0007669"/>
    <property type="project" value="TreeGrafter"/>
</dbReference>
<evidence type="ECO:0000259" key="9">
    <source>
        <dbReference type="PROSITE" id="PS51456"/>
    </source>
</evidence>
<proteinExistence type="inferred from homology"/>
<dbReference type="EMBL" id="GL380012">
    <property type="protein sequence ID" value="EGT42311.1"/>
    <property type="molecule type" value="Genomic_DNA"/>
</dbReference>
<dbReference type="Pfam" id="PF00063">
    <property type="entry name" value="Myosin_head"/>
    <property type="match status" value="1"/>
</dbReference>
<evidence type="ECO:0000256" key="5">
    <source>
        <dbReference type="ARBA" id="ARBA00023123"/>
    </source>
</evidence>
<dbReference type="Proteomes" id="UP000008068">
    <property type="component" value="Unassembled WGS sequence"/>
</dbReference>
<accession>G0P1D8</accession>
<dbReference type="GO" id="GO:0016020">
    <property type="term" value="C:membrane"/>
    <property type="evidence" value="ECO:0007669"/>
    <property type="project" value="TreeGrafter"/>
</dbReference>
<keyword evidence="11" id="KW-1185">Reference proteome</keyword>
<dbReference type="GO" id="GO:0000146">
    <property type="term" value="F:microfilament motor activity"/>
    <property type="evidence" value="ECO:0007669"/>
    <property type="project" value="TreeGrafter"/>
</dbReference>
<dbReference type="PANTHER" id="PTHR13140:SF857">
    <property type="entry name" value="MYOSIN-11"/>
    <property type="match status" value="1"/>
</dbReference>
<dbReference type="GO" id="GO:0051015">
    <property type="term" value="F:actin filament binding"/>
    <property type="evidence" value="ECO:0007669"/>
    <property type="project" value="TreeGrafter"/>
</dbReference>
<gene>
    <name evidence="10" type="ORF">CAEBREN_04060</name>
</gene>
<sequence>MMASRTKNDEIDLLRKQLRWVPSEKDGFALGAIIGSPYPDGTIGIELMETGERQCASSDQCQKPNPPKCEDMAMLTCLNEPSVLHNLKQRYFSNLYHTYSGLFCVVINPYKRIPIYTDTIAEQFNCKKSEEMPPHIFAVAHEAYRSMLPTRGNCKHSQAIGRIESLFF</sequence>
<evidence type="ECO:0000313" key="11">
    <source>
        <dbReference type="Proteomes" id="UP000008068"/>
    </source>
</evidence>
<evidence type="ECO:0000256" key="8">
    <source>
        <dbReference type="PROSITE-ProRule" id="PRU00782"/>
    </source>
</evidence>
<evidence type="ECO:0000256" key="3">
    <source>
        <dbReference type="ARBA" id="ARBA00022840"/>
    </source>
</evidence>
<keyword evidence="7 8" id="KW-0009">Actin-binding</keyword>
<dbReference type="STRING" id="135651.G0P1D8"/>
<organism evidence="11">
    <name type="scientific">Caenorhabditis brenneri</name>
    <name type="common">Nematode worm</name>
    <dbReference type="NCBI Taxonomy" id="135651"/>
    <lineage>
        <taxon>Eukaryota</taxon>
        <taxon>Metazoa</taxon>
        <taxon>Ecdysozoa</taxon>
        <taxon>Nematoda</taxon>
        <taxon>Chromadorea</taxon>
        <taxon>Rhabditida</taxon>
        <taxon>Rhabditina</taxon>
        <taxon>Rhabditomorpha</taxon>
        <taxon>Rhabditoidea</taxon>
        <taxon>Rhabditidae</taxon>
        <taxon>Peloderinae</taxon>
        <taxon>Caenorhabditis</taxon>
    </lineage>
</organism>
<dbReference type="InterPro" id="IPR036961">
    <property type="entry name" value="Kinesin_motor_dom_sf"/>
</dbReference>
<dbReference type="AlphaFoldDB" id="G0P1D8"/>
<evidence type="ECO:0000256" key="2">
    <source>
        <dbReference type="ARBA" id="ARBA00022741"/>
    </source>
</evidence>
<evidence type="ECO:0000313" key="10">
    <source>
        <dbReference type="EMBL" id="EGT42311.1"/>
    </source>
</evidence>
<comment type="similarity">
    <text evidence="1 8">Belongs to the TRAFAC class myosin-kinesin ATPase superfamily. Myosin family.</text>
</comment>
<dbReference type="Gene3D" id="3.40.850.10">
    <property type="entry name" value="Kinesin motor domain"/>
    <property type="match status" value="1"/>
</dbReference>
<dbReference type="InterPro" id="IPR001609">
    <property type="entry name" value="Myosin_head_motor_dom-like"/>
</dbReference>
<evidence type="ECO:0000256" key="4">
    <source>
        <dbReference type="ARBA" id="ARBA00023054"/>
    </source>
</evidence>
<dbReference type="HOGENOM" id="CLU_000192_11_3_1"/>
<keyword evidence="5 8" id="KW-0518">Myosin</keyword>
<keyword evidence="4" id="KW-0175">Coiled coil</keyword>
<dbReference type="eggNOG" id="KOG0161">
    <property type="taxonomic scope" value="Eukaryota"/>
</dbReference>
<dbReference type="PANTHER" id="PTHR13140">
    <property type="entry name" value="MYOSIN"/>
    <property type="match status" value="1"/>
</dbReference>
<keyword evidence="3" id="KW-0067">ATP-binding</keyword>
<dbReference type="PROSITE" id="PS51456">
    <property type="entry name" value="MYOSIN_MOTOR"/>
    <property type="match status" value="1"/>
</dbReference>
<reference evidence="11" key="1">
    <citation type="submission" date="2011-07" db="EMBL/GenBank/DDBJ databases">
        <authorList>
            <consortium name="Caenorhabditis brenneri Sequencing and Analysis Consortium"/>
            <person name="Wilson R.K."/>
        </authorList>
    </citation>
    <scope>NUCLEOTIDE SEQUENCE [LARGE SCALE GENOMIC DNA]</scope>
    <source>
        <strain evidence="11">PB2801</strain>
    </source>
</reference>
<evidence type="ECO:0000256" key="6">
    <source>
        <dbReference type="ARBA" id="ARBA00023175"/>
    </source>
</evidence>
<evidence type="ECO:0000256" key="7">
    <source>
        <dbReference type="ARBA" id="ARBA00023203"/>
    </source>
</evidence>
<dbReference type="InParanoid" id="G0P1D8"/>
<keyword evidence="6" id="KW-0505">Motor protein</keyword>
<dbReference type="GO" id="GO:0007015">
    <property type="term" value="P:actin filament organization"/>
    <property type="evidence" value="ECO:0007669"/>
    <property type="project" value="TreeGrafter"/>
</dbReference>
<name>G0P1D8_CAEBE</name>
<dbReference type="SUPFAM" id="SSF52540">
    <property type="entry name" value="P-loop containing nucleoside triphosphate hydrolases"/>
    <property type="match status" value="1"/>
</dbReference>
<comment type="caution">
    <text evidence="8">Lacks conserved residue(s) required for the propagation of feature annotation.</text>
</comment>
<dbReference type="GO" id="GO:0005524">
    <property type="term" value="F:ATP binding"/>
    <property type="evidence" value="ECO:0007669"/>
    <property type="project" value="UniProtKB-KW"/>
</dbReference>
<dbReference type="OrthoDB" id="10055605at2759"/>